<evidence type="ECO:0000313" key="1">
    <source>
        <dbReference type="EMBL" id="GGJ40757.1"/>
    </source>
</evidence>
<reference evidence="2" key="1">
    <citation type="journal article" date="2019" name="Int. J. Syst. Evol. Microbiol.">
        <title>The Global Catalogue of Microorganisms (GCM) 10K type strain sequencing project: providing services to taxonomists for standard genome sequencing and annotation.</title>
        <authorList>
            <consortium name="The Broad Institute Genomics Platform"/>
            <consortium name="The Broad Institute Genome Sequencing Center for Infectious Disease"/>
            <person name="Wu L."/>
            <person name="Ma J."/>
        </authorList>
    </citation>
    <scope>NUCLEOTIDE SEQUENCE [LARGE SCALE GENOMIC DNA]</scope>
    <source>
        <strain evidence="2">JCM 14370</strain>
    </source>
</reference>
<evidence type="ECO:0000313" key="2">
    <source>
        <dbReference type="Proteomes" id="UP000632222"/>
    </source>
</evidence>
<dbReference type="Pfam" id="PF13489">
    <property type="entry name" value="Methyltransf_23"/>
    <property type="match status" value="1"/>
</dbReference>
<dbReference type="Gene3D" id="3.40.50.150">
    <property type="entry name" value="Vaccinia Virus protein VP39"/>
    <property type="match status" value="1"/>
</dbReference>
<dbReference type="InterPro" id="IPR029063">
    <property type="entry name" value="SAM-dependent_MTases_sf"/>
</dbReference>
<protein>
    <recommendedName>
        <fullName evidence="3">Methyltransferase domain-containing protein</fullName>
    </recommendedName>
</protein>
<gene>
    <name evidence="1" type="ORF">GCM10008938_28510</name>
</gene>
<organism evidence="1 2">
    <name type="scientific">Deinococcus roseus</name>
    <dbReference type="NCBI Taxonomy" id="392414"/>
    <lineage>
        <taxon>Bacteria</taxon>
        <taxon>Thermotogati</taxon>
        <taxon>Deinococcota</taxon>
        <taxon>Deinococci</taxon>
        <taxon>Deinococcales</taxon>
        <taxon>Deinococcaceae</taxon>
        <taxon>Deinococcus</taxon>
    </lineage>
</organism>
<sequence>MTEAIRAYNDPERARKYHTQRAFDPPRKARMFEVMLDILQALLPSGGKVLELGAGTGDFSKVLLDSGFFSQIQVTDGAEEMLSLARQDLHSEQVTFQLLDFTKPWTAPEPLDAMVSSMALHHAPDKLFTVQQAFQNLRPGGVLLIGDHVAGATPQTHHLIALERARVKQVPAEEVPDWVEQDQEAQARQGNICEPLDVYLSVLQQAGFLHVDCLWRDYWMAVFLAVKPYE</sequence>
<dbReference type="SUPFAM" id="SSF53335">
    <property type="entry name" value="S-adenosyl-L-methionine-dependent methyltransferases"/>
    <property type="match status" value="1"/>
</dbReference>
<dbReference type="RefSeq" id="WP_189003370.1">
    <property type="nucleotide sequence ID" value="NZ_BMOD01000010.1"/>
</dbReference>
<dbReference type="EMBL" id="BMOD01000010">
    <property type="protein sequence ID" value="GGJ40757.1"/>
    <property type="molecule type" value="Genomic_DNA"/>
</dbReference>
<name>A0ABQ2D3B4_9DEIO</name>
<proteinExistence type="predicted"/>
<comment type="caution">
    <text evidence="1">The sequence shown here is derived from an EMBL/GenBank/DDBJ whole genome shotgun (WGS) entry which is preliminary data.</text>
</comment>
<dbReference type="PANTHER" id="PTHR43861">
    <property type="entry name" value="TRANS-ACONITATE 2-METHYLTRANSFERASE-RELATED"/>
    <property type="match status" value="1"/>
</dbReference>
<dbReference type="PANTHER" id="PTHR43861:SF1">
    <property type="entry name" value="TRANS-ACONITATE 2-METHYLTRANSFERASE"/>
    <property type="match status" value="1"/>
</dbReference>
<keyword evidence="2" id="KW-1185">Reference proteome</keyword>
<evidence type="ECO:0008006" key="3">
    <source>
        <dbReference type="Google" id="ProtNLM"/>
    </source>
</evidence>
<dbReference type="Proteomes" id="UP000632222">
    <property type="component" value="Unassembled WGS sequence"/>
</dbReference>
<dbReference type="CDD" id="cd02440">
    <property type="entry name" value="AdoMet_MTases"/>
    <property type="match status" value="1"/>
</dbReference>
<accession>A0ABQ2D3B4</accession>